<protein>
    <submittedName>
        <fullName evidence="2">Uncharacterized protein</fullName>
    </submittedName>
</protein>
<gene>
    <name evidence="2" type="ORF">Vbra_16989</name>
</gene>
<organism evidence="2 3">
    <name type="scientific">Vitrella brassicaformis (strain CCMP3155)</name>
    <dbReference type="NCBI Taxonomy" id="1169540"/>
    <lineage>
        <taxon>Eukaryota</taxon>
        <taxon>Sar</taxon>
        <taxon>Alveolata</taxon>
        <taxon>Colpodellida</taxon>
        <taxon>Vitrellaceae</taxon>
        <taxon>Vitrella</taxon>
    </lineage>
</organism>
<dbReference type="PROSITE" id="PS51419">
    <property type="entry name" value="RAB"/>
    <property type="match status" value="1"/>
</dbReference>
<dbReference type="EMBL" id="CDMY01000562">
    <property type="protein sequence ID" value="CEM23177.1"/>
    <property type="molecule type" value="Genomic_DNA"/>
</dbReference>
<accession>A0A0G4G442</accession>
<dbReference type="Gene3D" id="3.40.50.300">
    <property type="entry name" value="P-loop containing nucleotide triphosphate hydrolases"/>
    <property type="match status" value="1"/>
</dbReference>
<sequence length="248" mass="26791">MFGGTAPAEAPAAKVAEYDYKFKLVLIGERDVGKTFLLRRYIAGDAAERPTTTLGTDYQSKTIVLKNGARLRAQIWDTAGQERYKALTTGFFRKAEGALLVFDLTRRDTFLKCSAWLEALERYADADCQIFLVGNKLDLVQADPSLREISTDEAQKFAVDKDVEYVETSAETSHNVNSSFEDLMAYVYTAQVEANDDSTGDTKASYDGQGSKGGFFSLSRTQTKAGSISLTGGADAGGPTQTCGGCAG</sequence>
<dbReference type="SMART" id="SM00173">
    <property type="entry name" value="RAS"/>
    <property type="match status" value="1"/>
</dbReference>
<dbReference type="SMART" id="SM00174">
    <property type="entry name" value="RHO"/>
    <property type="match status" value="1"/>
</dbReference>
<dbReference type="PROSITE" id="PS51421">
    <property type="entry name" value="RAS"/>
    <property type="match status" value="1"/>
</dbReference>
<dbReference type="FunFam" id="3.40.50.300:FF:001329">
    <property type="entry name" value="Small GTP-binding protein, putative"/>
    <property type="match status" value="1"/>
</dbReference>
<dbReference type="AlphaFoldDB" id="A0A0G4G442"/>
<dbReference type="Proteomes" id="UP000041254">
    <property type="component" value="Unassembled WGS sequence"/>
</dbReference>
<dbReference type="OrthoDB" id="5976022at2759"/>
<dbReference type="PRINTS" id="PR00449">
    <property type="entry name" value="RASTRNSFRMNG"/>
</dbReference>
<dbReference type="InterPro" id="IPR005225">
    <property type="entry name" value="Small_GTP-bd"/>
</dbReference>
<reference evidence="2 3" key="1">
    <citation type="submission" date="2014-11" db="EMBL/GenBank/DDBJ databases">
        <authorList>
            <person name="Zhu J."/>
            <person name="Qi W."/>
            <person name="Song R."/>
        </authorList>
    </citation>
    <scope>NUCLEOTIDE SEQUENCE [LARGE SCALE GENOMIC DNA]</scope>
</reference>
<dbReference type="Pfam" id="PF00071">
    <property type="entry name" value="Ras"/>
    <property type="match status" value="1"/>
</dbReference>
<comment type="similarity">
    <text evidence="1">Belongs to the small GTPase superfamily. Rab family.</text>
</comment>
<dbReference type="GO" id="GO:0003924">
    <property type="term" value="F:GTPase activity"/>
    <property type="evidence" value="ECO:0007669"/>
    <property type="project" value="InterPro"/>
</dbReference>
<dbReference type="InterPro" id="IPR027417">
    <property type="entry name" value="P-loop_NTPase"/>
</dbReference>
<dbReference type="PhylomeDB" id="A0A0G4G442"/>
<evidence type="ECO:0000256" key="1">
    <source>
        <dbReference type="ARBA" id="ARBA00006270"/>
    </source>
</evidence>
<dbReference type="NCBIfam" id="TIGR00231">
    <property type="entry name" value="small_GTP"/>
    <property type="match status" value="1"/>
</dbReference>
<dbReference type="SUPFAM" id="SSF52540">
    <property type="entry name" value="P-loop containing nucleoside triphosphate hydrolases"/>
    <property type="match status" value="1"/>
</dbReference>
<dbReference type="SMART" id="SM00176">
    <property type="entry name" value="RAN"/>
    <property type="match status" value="1"/>
</dbReference>
<dbReference type="PANTHER" id="PTHR47979">
    <property type="entry name" value="DRAB11-RELATED"/>
    <property type="match status" value="1"/>
</dbReference>
<dbReference type="GO" id="GO:0005525">
    <property type="term" value="F:GTP binding"/>
    <property type="evidence" value="ECO:0007669"/>
    <property type="project" value="InterPro"/>
</dbReference>
<evidence type="ECO:0000313" key="3">
    <source>
        <dbReference type="Proteomes" id="UP000041254"/>
    </source>
</evidence>
<evidence type="ECO:0000313" key="2">
    <source>
        <dbReference type="EMBL" id="CEM23177.1"/>
    </source>
</evidence>
<dbReference type="InterPro" id="IPR001806">
    <property type="entry name" value="Small_GTPase"/>
</dbReference>
<dbReference type="SMART" id="SM00175">
    <property type="entry name" value="RAB"/>
    <property type="match status" value="1"/>
</dbReference>
<dbReference type="InterPro" id="IPR050209">
    <property type="entry name" value="Rab_GTPases_membrane_traffic"/>
</dbReference>
<dbReference type="STRING" id="1169540.A0A0G4G442"/>
<keyword evidence="3" id="KW-1185">Reference proteome</keyword>
<dbReference type="CDD" id="cd00154">
    <property type="entry name" value="Rab"/>
    <property type="match status" value="1"/>
</dbReference>
<name>A0A0G4G442_VITBC</name>
<proteinExistence type="inferred from homology"/>
<dbReference type="OMA" id="GHELAVC"/>
<dbReference type="VEuPathDB" id="CryptoDB:Vbra_16989"/>
<dbReference type="InParanoid" id="A0A0G4G442"/>